<dbReference type="GO" id="GO:0042742">
    <property type="term" value="P:defense response to bacterium"/>
    <property type="evidence" value="ECO:0007669"/>
    <property type="project" value="EnsemblPlants"/>
</dbReference>
<dbReference type="Gramene" id="GBG78385">
    <property type="protein sequence ID" value="GBG78385"/>
    <property type="gene ID" value="CBR_g26413"/>
</dbReference>
<dbReference type="EMBL" id="BFEA01000293">
    <property type="protein sequence ID" value="GBG78385.1"/>
    <property type="molecule type" value="Genomic_DNA"/>
</dbReference>
<reference evidence="3 4" key="1">
    <citation type="journal article" date="2018" name="Cell">
        <title>The Chara Genome: Secondary Complexity and Implications for Plant Terrestrialization.</title>
        <authorList>
            <person name="Nishiyama T."/>
            <person name="Sakayama H."/>
            <person name="Vries J.D."/>
            <person name="Buschmann H."/>
            <person name="Saint-Marcoux D."/>
            <person name="Ullrich K.K."/>
            <person name="Haas F.B."/>
            <person name="Vanderstraeten L."/>
            <person name="Becker D."/>
            <person name="Lang D."/>
            <person name="Vosolsobe S."/>
            <person name="Rombauts S."/>
            <person name="Wilhelmsson P.K.I."/>
            <person name="Janitza P."/>
            <person name="Kern R."/>
            <person name="Heyl A."/>
            <person name="Rumpler F."/>
            <person name="Villalobos L.I.A.C."/>
            <person name="Clay J.M."/>
            <person name="Skokan R."/>
            <person name="Toyoda A."/>
            <person name="Suzuki Y."/>
            <person name="Kagoshima H."/>
            <person name="Schijlen E."/>
            <person name="Tajeshwar N."/>
            <person name="Catarino B."/>
            <person name="Hetherington A.J."/>
            <person name="Saltykova A."/>
            <person name="Bonnot C."/>
            <person name="Breuninger H."/>
            <person name="Symeonidi A."/>
            <person name="Radhakrishnan G.V."/>
            <person name="Van Nieuwerburgh F."/>
            <person name="Deforce D."/>
            <person name="Chang C."/>
            <person name="Karol K.G."/>
            <person name="Hedrich R."/>
            <person name="Ulvskov P."/>
            <person name="Glockner G."/>
            <person name="Delwiche C.F."/>
            <person name="Petrasek J."/>
            <person name="Van de Peer Y."/>
            <person name="Friml J."/>
            <person name="Beilby M."/>
            <person name="Dolan L."/>
            <person name="Kohara Y."/>
            <person name="Sugano S."/>
            <person name="Fujiyama A."/>
            <person name="Delaux P.-M."/>
            <person name="Quint M."/>
            <person name="TheiBen G."/>
            <person name="Hagemann M."/>
            <person name="Harholt J."/>
            <person name="Dunand C."/>
            <person name="Zachgo S."/>
            <person name="Langdale J."/>
            <person name="Maumus F."/>
            <person name="Straeten D.V.D."/>
            <person name="Gould S.B."/>
            <person name="Rensing S.A."/>
        </authorList>
    </citation>
    <scope>NUCLEOTIDE SEQUENCE [LARGE SCALE GENOMIC DNA]</scope>
    <source>
        <strain evidence="3 4">S276</strain>
    </source>
</reference>
<dbReference type="SUPFAM" id="SSF52833">
    <property type="entry name" value="Thioredoxin-like"/>
    <property type="match status" value="2"/>
</dbReference>
<evidence type="ECO:0000313" key="3">
    <source>
        <dbReference type="EMBL" id="GBG78385.1"/>
    </source>
</evidence>
<dbReference type="PANTHER" id="PTHR47578">
    <property type="entry name" value="THIOREDOXIN-LIKE PROTEIN CDSP32, CHLOROPLASTIC"/>
    <property type="match status" value="1"/>
</dbReference>
<keyword evidence="4" id="KW-1185">Reference proteome</keyword>
<dbReference type="GO" id="GO:0010286">
    <property type="term" value="P:heat acclimation"/>
    <property type="evidence" value="ECO:0007669"/>
    <property type="project" value="EnsemblPlants"/>
</dbReference>
<dbReference type="InterPro" id="IPR036249">
    <property type="entry name" value="Thioredoxin-like_sf"/>
</dbReference>
<dbReference type="GO" id="GO:0009570">
    <property type="term" value="C:chloroplast stroma"/>
    <property type="evidence" value="ECO:0007669"/>
    <property type="project" value="EnsemblPlants"/>
</dbReference>
<dbReference type="GO" id="GO:0009941">
    <property type="term" value="C:chloroplast envelope"/>
    <property type="evidence" value="ECO:0007669"/>
    <property type="project" value="EnsemblPlants"/>
</dbReference>
<accession>A0A388L7U9</accession>
<dbReference type="InterPro" id="IPR013766">
    <property type="entry name" value="Thioredoxin_domain"/>
</dbReference>
<feature type="compositionally biased region" description="Basic and acidic residues" evidence="1">
    <location>
        <begin position="108"/>
        <end position="133"/>
    </location>
</feature>
<dbReference type="STRING" id="69332.A0A388L7U9"/>
<feature type="domain" description="Thioredoxin" evidence="2">
    <location>
        <begin position="268"/>
        <end position="359"/>
    </location>
</feature>
<dbReference type="Gene3D" id="3.40.30.10">
    <property type="entry name" value="Glutaredoxin"/>
    <property type="match status" value="2"/>
</dbReference>
<protein>
    <recommendedName>
        <fullName evidence="2">Thioredoxin domain-containing protein</fullName>
    </recommendedName>
</protein>
<dbReference type="GO" id="GO:0045454">
    <property type="term" value="P:cell redox homeostasis"/>
    <property type="evidence" value="ECO:0007669"/>
    <property type="project" value="EnsemblPlants"/>
</dbReference>
<evidence type="ECO:0000259" key="2">
    <source>
        <dbReference type="Pfam" id="PF00085"/>
    </source>
</evidence>
<sequence>MTTWIGTSLSTPSGLLSAESKEPKGVRHVIATSASSSKSCSSKALFGPREEIASLVHSRSARLPGAIGTATPPLGCRRGVVHWRAAVSVRENSLATEQSGGMTGMTKEGAKKSKKDMKQIKEEKKETEEEEDKIIHVHTRQELEEALRGAGSKLAVVEYTAKEDRKRVGDEEEEEEKEKVVKIYPSIVQLSKSMKDVVFITVETDKSEESKEMHRQEKIDKLPHFAFYKNMEVVHREEGIDAEQLVGDVLYYGDNDAPIYQIRSREDAESFLAEHANDHKLVVVDVSLKECNPCVRVYPTVVNLSRRMSDFAVFARMFGDENAACSQMLKEMGVRQVPTFLFIRDGKLCGRYVGSGKGELIGEILRYQGVKVT</sequence>
<gene>
    <name evidence="3" type="ORF">CBR_g26413</name>
</gene>
<name>A0A388L7U9_CHABU</name>
<feature type="region of interest" description="Disordered" evidence="1">
    <location>
        <begin position="94"/>
        <end position="133"/>
    </location>
</feature>
<proteinExistence type="predicted"/>
<dbReference type="AlphaFoldDB" id="A0A388L7U9"/>
<evidence type="ECO:0000313" key="4">
    <source>
        <dbReference type="Proteomes" id="UP000265515"/>
    </source>
</evidence>
<dbReference type="GO" id="GO:0016671">
    <property type="term" value="F:oxidoreductase activity, acting on a sulfur group of donors, disulfide as acceptor"/>
    <property type="evidence" value="ECO:0007669"/>
    <property type="project" value="EnsemblPlants"/>
</dbReference>
<comment type="caution">
    <text evidence="3">The sequence shown here is derived from an EMBL/GenBank/DDBJ whole genome shotgun (WGS) entry which is preliminary data.</text>
</comment>
<dbReference type="OrthoDB" id="10263751at2759"/>
<organism evidence="3 4">
    <name type="scientific">Chara braunii</name>
    <name type="common">Braun's stonewort</name>
    <dbReference type="NCBI Taxonomy" id="69332"/>
    <lineage>
        <taxon>Eukaryota</taxon>
        <taxon>Viridiplantae</taxon>
        <taxon>Streptophyta</taxon>
        <taxon>Charophyceae</taxon>
        <taxon>Charales</taxon>
        <taxon>Characeae</taxon>
        <taxon>Chara</taxon>
    </lineage>
</organism>
<dbReference type="InterPro" id="IPR044192">
    <property type="entry name" value="CDSP32"/>
</dbReference>
<dbReference type="Pfam" id="PF00085">
    <property type="entry name" value="Thioredoxin"/>
    <property type="match status" value="1"/>
</dbReference>
<evidence type="ECO:0000256" key="1">
    <source>
        <dbReference type="SAM" id="MobiDB-lite"/>
    </source>
</evidence>
<dbReference type="Proteomes" id="UP000265515">
    <property type="component" value="Unassembled WGS sequence"/>
</dbReference>
<dbReference type="PANTHER" id="PTHR47578:SF1">
    <property type="entry name" value="THIOREDOXIN-LIKE PROTEIN CDSP32, CHLOROPLASTIC"/>
    <property type="match status" value="1"/>
</dbReference>